<dbReference type="Proteomes" id="UP001500416">
    <property type="component" value="Unassembled WGS sequence"/>
</dbReference>
<dbReference type="EMBL" id="BAAABU010000014">
    <property type="protein sequence ID" value="GAA0246738.1"/>
    <property type="molecule type" value="Genomic_DNA"/>
</dbReference>
<evidence type="ECO:0000256" key="3">
    <source>
        <dbReference type="SAM" id="MobiDB-lite"/>
    </source>
</evidence>
<keyword evidence="1 4" id="KW-0732">Signal</keyword>
<protein>
    <submittedName>
        <fullName evidence="6">LamG domain-containing protein</fullName>
    </submittedName>
</protein>
<evidence type="ECO:0000313" key="7">
    <source>
        <dbReference type="Proteomes" id="UP001500416"/>
    </source>
</evidence>
<reference evidence="7" key="1">
    <citation type="journal article" date="2019" name="Int. J. Syst. Evol. Microbiol.">
        <title>The Global Catalogue of Microorganisms (GCM) 10K type strain sequencing project: providing services to taxonomists for standard genome sequencing and annotation.</title>
        <authorList>
            <consortium name="The Broad Institute Genomics Platform"/>
            <consortium name="The Broad Institute Genome Sequencing Center for Infectious Disease"/>
            <person name="Wu L."/>
            <person name="Ma J."/>
        </authorList>
    </citation>
    <scope>NUCLEOTIDE SEQUENCE [LARGE SCALE GENOMIC DNA]</scope>
    <source>
        <strain evidence="7">JCM 3380</strain>
    </source>
</reference>
<evidence type="ECO:0000259" key="5">
    <source>
        <dbReference type="SMART" id="SM00560"/>
    </source>
</evidence>
<dbReference type="Pfam" id="PF13385">
    <property type="entry name" value="Laminin_G_3"/>
    <property type="match status" value="3"/>
</dbReference>
<dbReference type="InterPro" id="IPR006558">
    <property type="entry name" value="LamG-like"/>
</dbReference>
<evidence type="ECO:0000256" key="1">
    <source>
        <dbReference type="ARBA" id="ARBA00022729"/>
    </source>
</evidence>
<evidence type="ECO:0000256" key="4">
    <source>
        <dbReference type="SAM" id="SignalP"/>
    </source>
</evidence>
<feature type="region of interest" description="Disordered" evidence="3">
    <location>
        <begin position="1390"/>
        <end position="1411"/>
    </location>
</feature>
<sequence length="1411" mass="149381">MAAFAALVVGFGVVQPVVAVAAPEPVPVVDEAPDEVRAQALAKQLGRSVRITGRTTETDEVWATPDGSFTWRQHQRPVRVRRDGGWAAVDTTLVKRADGSIAPKTTMVDLAFSGGGRATPLARMAHEGSEIGLTWAADLPEPVLDGPSATYPEVLPGVDLKVTADVIGFSEVLVVKTPEAARDPRLRKVTFGSHTKNAKVRPAAKKAASDPGLEVVDAAGSVRFTGDATRMWDSSGDGEVGRRTAVMTAEVTPESVSIIPDQEFLRHEDTKYPVYLDPDYSCGNCGKAHHVVVQSGYPTAKNFDAWQGDLGDLKAGYQNSDSSGVSRSYVQMNTNPVRWKNIHWATLNTTLNYSWWGSGSAKPTEVYLSGWIDGNTTWNTQPGAGTFQSSSNVTNQSKAANVSMQFDVTGAVRTAAANGWDLTTFLLKGEQEGNTYSWRRFGLNPYLETHYNSTPNNPWSHSMQNGTLPCVKGENRPWVATRTPQLQAWVSDPDGGGLEVMIATSGGPYGADVPGTYYDNAGSRPYVGTPGANQGALAQVAVPSGWIGSDGVYKWAMKVYDGEAWSPRWDWDCEFFVDATPPLAPVTKPTNTPVNQGDIATFDISVDMATANLYDIDRFVYTLDGSEPSTQGSPSVPATRKDEGGKITATAQLSTTARNANQNLLKVRAVNKAGTPGPNASCVAPLTTAGTAPNTACAYVVQPLTSAKYLKGAWALDDQFGATAADNVATLNPGQTAHPATLGGGAGWNVGHNRGNSWTQADAFGAKDGVKGGLQLAADGHAATAQPVVDTTQSFSVSAWAMLNRNDGYYSVASQDAGTVSGFYLQFSQDLGKWSFSTTDSDAVSDTANRATSADGAAVPALGVWTHLVGTYDAPAKQLSLYVDGKLAGTKVMANPLFAATGPFVIGGAKWSGTRVDLFPGKIDDVQAWQRVLSAQDVRDLAGVSTSRAGLGLAEGAAEKLATGATGDEYSGDYVPAPVKSLQGYWKFDEGSGTTAADSSNNGAGYDNNLITTGASWVPGKSGSALRYSGTSGSSSRSTGPAVNTSQSFTVSAWVKPDDLNGYYGVVGQSGTDVPGFAIRYSADVKTWIFGLNTEDRAGAETQWTYAPGLPATTDWTLVTGVYNNESKRMQLYLDGRLVAARTFTGTPWNAAGKVTVGSYDFSAPVHFFKGAIDSVQLWQQALTASQVAALAGLPYVDSAWHVNGHWSATATGAVSLVTEGDAAYAKFIPNAGTGLTLPKAQDFRTDRSYTVSAWVRHDSPTTDTRAAVSVGDTTNGAFMLGYRKDNMPEGRWSLAMPCHRDQANCLLYAWSDAKAESGRWTHLAMTYDRATGAACLYVNGQKQSQCIANAPVYDGNGSLSVGNYKWGGNVVDLWSGGIAGVRVHSGVRTSAQIQDDRTADDPGTLFGSVH</sequence>
<keyword evidence="2" id="KW-1015">Disulfide bond</keyword>
<comment type="caution">
    <text evidence="6">The sequence shown here is derived from an EMBL/GenBank/DDBJ whole genome shotgun (WGS) entry which is preliminary data.</text>
</comment>
<accession>A0ABP3E1F6</accession>
<dbReference type="SUPFAM" id="SSF49899">
    <property type="entry name" value="Concanavalin A-like lectins/glucanases"/>
    <property type="match status" value="3"/>
</dbReference>
<organism evidence="6 7">
    <name type="scientific">Saccharothrix mutabilis subsp. mutabilis</name>
    <dbReference type="NCBI Taxonomy" id="66855"/>
    <lineage>
        <taxon>Bacteria</taxon>
        <taxon>Bacillati</taxon>
        <taxon>Actinomycetota</taxon>
        <taxon>Actinomycetes</taxon>
        <taxon>Pseudonocardiales</taxon>
        <taxon>Pseudonocardiaceae</taxon>
        <taxon>Saccharothrix</taxon>
    </lineage>
</organism>
<dbReference type="PANTHER" id="PTHR46943">
    <property type="entry name" value="PENTRAXIN-RELATED PROTEIN PTX3"/>
    <property type="match status" value="1"/>
</dbReference>
<feature type="signal peptide" evidence="4">
    <location>
        <begin position="1"/>
        <end position="21"/>
    </location>
</feature>
<dbReference type="SMART" id="SM00560">
    <property type="entry name" value="LamGL"/>
    <property type="match status" value="3"/>
</dbReference>
<proteinExistence type="predicted"/>
<dbReference type="Gene3D" id="2.60.120.200">
    <property type="match status" value="3"/>
</dbReference>
<dbReference type="InterPro" id="IPR042837">
    <property type="entry name" value="PTX3"/>
</dbReference>
<evidence type="ECO:0000256" key="2">
    <source>
        <dbReference type="ARBA" id="ARBA00023157"/>
    </source>
</evidence>
<feature type="domain" description="LamG-like jellyroll fold" evidence="5">
    <location>
        <begin position="1047"/>
        <end position="1186"/>
    </location>
</feature>
<dbReference type="InterPro" id="IPR013320">
    <property type="entry name" value="ConA-like_dom_sf"/>
</dbReference>
<feature type="domain" description="LamG-like jellyroll fold" evidence="5">
    <location>
        <begin position="793"/>
        <end position="936"/>
    </location>
</feature>
<feature type="compositionally biased region" description="Polar residues" evidence="3">
    <location>
        <begin position="627"/>
        <end position="636"/>
    </location>
</feature>
<feature type="domain" description="LamG-like jellyroll fold" evidence="5">
    <location>
        <begin position="1248"/>
        <end position="1392"/>
    </location>
</feature>
<keyword evidence="7" id="KW-1185">Reference proteome</keyword>
<feature type="region of interest" description="Disordered" evidence="3">
    <location>
        <begin position="625"/>
        <end position="644"/>
    </location>
</feature>
<dbReference type="NCBIfam" id="NF033679">
    <property type="entry name" value="DNRLRE_dom"/>
    <property type="match status" value="1"/>
</dbReference>
<name>A0ABP3E1F6_9PSEU</name>
<dbReference type="PANTHER" id="PTHR46943:SF1">
    <property type="entry name" value="PENTRAXIN-RELATED PROTEIN PTX3"/>
    <property type="match status" value="1"/>
</dbReference>
<evidence type="ECO:0000313" key="6">
    <source>
        <dbReference type="EMBL" id="GAA0246738.1"/>
    </source>
</evidence>
<feature type="chain" id="PRO_5046023324" evidence="4">
    <location>
        <begin position="22"/>
        <end position="1411"/>
    </location>
</feature>
<gene>
    <name evidence="6" type="ORF">GCM10010492_52870</name>
</gene>